<sequence length="166" mass="18560">MQPTSGGGLARFRSTPANWLESVLLKEEEEEEESETEDPFTFTQLLSSPSTLFASHYDYPPPSSHANTITQEPHPVANAQEDDSVPCRVRAKRGCATHPRSIAERLRRTRISDRIRKLQELVPNMDKVSSHLLLATHVLNNFLLSALQYRTSVSNLNINGIAHITG</sequence>
<proteinExistence type="predicted"/>
<evidence type="ECO:0000313" key="7">
    <source>
        <dbReference type="EMBL" id="KAK7263802.1"/>
    </source>
</evidence>
<keyword evidence="8" id="KW-1185">Reference proteome</keyword>
<comment type="caution">
    <text evidence="7">The sequence shown here is derived from an EMBL/GenBank/DDBJ whole genome shotgun (WGS) entry which is preliminary data.</text>
</comment>
<dbReference type="InterPro" id="IPR045843">
    <property type="entry name" value="IND-like"/>
</dbReference>
<evidence type="ECO:0000256" key="6">
    <source>
        <dbReference type="SAM" id="MobiDB-lite"/>
    </source>
</evidence>
<gene>
    <name evidence="7" type="ORF">RJT34_31399</name>
</gene>
<dbReference type="GO" id="GO:0046983">
    <property type="term" value="F:protein dimerization activity"/>
    <property type="evidence" value="ECO:0007669"/>
    <property type="project" value="InterPro"/>
</dbReference>
<evidence type="ECO:0000256" key="2">
    <source>
        <dbReference type="ARBA" id="ARBA00023015"/>
    </source>
</evidence>
<dbReference type="PANTHER" id="PTHR16223:SF51">
    <property type="entry name" value="TRANSCRIPTION FACTOR BHLH117-RELATED"/>
    <property type="match status" value="1"/>
</dbReference>
<dbReference type="SUPFAM" id="SSF47459">
    <property type="entry name" value="HLH, helix-loop-helix DNA-binding domain"/>
    <property type="match status" value="1"/>
</dbReference>
<dbReference type="EMBL" id="JAYKXN010000008">
    <property type="protein sequence ID" value="KAK7263802.1"/>
    <property type="molecule type" value="Genomic_DNA"/>
</dbReference>
<keyword evidence="4" id="KW-0804">Transcription</keyword>
<evidence type="ECO:0000256" key="3">
    <source>
        <dbReference type="ARBA" id="ARBA00023125"/>
    </source>
</evidence>
<dbReference type="Proteomes" id="UP001359559">
    <property type="component" value="Unassembled WGS sequence"/>
</dbReference>
<keyword evidence="5" id="KW-0539">Nucleus</keyword>
<reference evidence="7 8" key="1">
    <citation type="submission" date="2024-01" db="EMBL/GenBank/DDBJ databases">
        <title>The genomes of 5 underutilized Papilionoideae crops provide insights into root nodulation and disease resistance.</title>
        <authorList>
            <person name="Yuan L."/>
        </authorList>
    </citation>
    <scope>NUCLEOTIDE SEQUENCE [LARGE SCALE GENOMIC DNA]</scope>
    <source>
        <strain evidence="7">LY-2023</strain>
        <tissue evidence="7">Leaf</tissue>
    </source>
</reference>
<evidence type="ECO:0000313" key="8">
    <source>
        <dbReference type="Proteomes" id="UP001359559"/>
    </source>
</evidence>
<protein>
    <submittedName>
        <fullName evidence="7">Uncharacterized protein</fullName>
    </submittedName>
</protein>
<accession>A0AAN9EUL3</accession>
<name>A0AAN9EUL3_CLITE</name>
<dbReference type="AlphaFoldDB" id="A0AAN9EUL3"/>
<dbReference type="Gene3D" id="4.10.280.10">
    <property type="entry name" value="Helix-loop-helix DNA-binding domain"/>
    <property type="match status" value="1"/>
</dbReference>
<dbReference type="GO" id="GO:0005634">
    <property type="term" value="C:nucleus"/>
    <property type="evidence" value="ECO:0007669"/>
    <property type="project" value="UniProtKB-SubCell"/>
</dbReference>
<evidence type="ECO:0000256" key="4">
    <source>
        <dbReference type="ARBA" id="ARBA00023163"/>
    </source>
</evidence>
<keyword evidence="3" id="KW-0238">DNA-binding</keyword>
<organism evidence="7 8">
    <name type="scientific">Clitoria ternatea</name>
    <name type="common">Butterfly pea</name>
    <dbReference type="NCBI Taxonomy" id="43366"/>
    <lineage>
        <taxon>Eukaryota</taxon>
        <taxon>Viridiplantae</taxon>
        <taxon>Streptophyta</taxon>
        <taxon>Embryophyta</taxon>
        <taxon>Tracheophyta</taxon>
        <taxon>Spermatophyta</taxon>
        <taxon>Magnoliopsida</taxon>
        <taxon>eudicotyledons</taxon>
        <taxon>Gunneridae</taxon>
        <taxon>Pentapetalae</taxon>
        <taxon>rosids</taxon>
        <taxon>fabids</taxon>
        <taxon>Fabales</taxon>
        <taxon>Fabaceae</taxon>
        <taxon>Papilionoideae</taxon>
        <taxon>50 kb inversion clade</taxon>
        <taxon>NPAAA clade</taxon>
        <taxon>indigoferoid/millettioid clade</taxon>
        <taxon>Phaseoleae</taxon>
        <taxon>Clitoria</taxon>
    </lineage>
</organism>
<evidence type="ECO:0000256" key="5">
    <source>
        <dbReference type="ARBA" id="ARBA00023242"/>
    </source>
</evidence>
<comment type="subcellular location">
    <subcellularLocation>
        <location evidence="1">Nucleus</location>
    </subcellularLocation>
</comment>
<dbReference type="InterPro" id="IPR036638">
    <property type="entry name" value="HLH_DNA-bd_sf"/>
</dbReference>
<dbReference type="GO" id="GO:0000981">
    <property type="term" value="F:DNA-binding transcription factor activity, RNA polymerase II-specific"/>
    <property type="evidence" value="ECO:0007669"/>
    <property type="project" value="TreeGrafter"/>
</dbReference>
<evidence type="ECO:0000256" key="1">
    <source>
        <dbReference type="ARBA" id="ARBA00004123"/>
    </source>
</evidence>
<dbReference type="PANTHER" id="PTHR16223">
    <property type="entry name" value="TRANSCRIPTION FACTOR BHLH83-RELATED"/>
    <property type="match status" value="1"/>
</dbReference>
<keyword evidence="2" id="KW-0805">Transcription regulation</keyword>
<feature type="region of interest" description="Disordered" evidence="6">
    <location>
        <begin position="53"/>
        <end position="83"/>
    </location>
</feature>
<dbReference type="GO" id="GO:0000978">
    <property type="term" value="F:RNA polymerase II cis-regulatory region sequence-specific DNA binding"/>
    <property type="evidence" value="ECO:0007669"/>
    <property type="project" value="TreeGrafter"/>
</dbReference>